<dbReference type="InterPro" id="IPR001818">
    <property type="entry name" value="Pept_M10_metallopeptidase"/>
</dbReference>
<gene>
    <name evidence="7" type="ORF">FC27_GL002176</name>
</gene>
<evidence type="ECO:0000256" key="2">
    <source>
        <dbReference type="ARBA" id="ARBA00022723"/>
    </source>
</evidence>
<evidence type="ECO:0000256" key="1">
    <source>
        <dbReference type="ARBA" id="ARBA00022670"/>
    </source>
</evidence>
<dbReference type="EMBL" id="AZFA01000008">
    <property type="protein sequence ID" value="KRL67056.1"/>
    <property type="molecule type" value="Genomic_DNA"/>
</dbReference>
<keyword evidence="3" id="KW-0378">Hydrolase</keyword>
<dbReference type="GO" id="GO:0004222">
    <property type="term" value="F:metalloendopeptidase activity"/>
    <property type="evidence" value="ECO:0007669"/>
    <property type="project" value="InterPro"/>
</dbReference>
<sequence>MNFKKILISSIADLSIFVVVSSTAAVTTVSAASDQVAKVQATSENNKIDRVADPDDITVGIQPGVSQQVRQDVKYAIEQWNSTKLIHLRLTNTTDFNDVNITFTNRDPNKSSWGSSLNLIQDTNDPSVKTLLETLISLDPQLRTGQYGNDDLEHTIMHEMGHALGLNDNYADKNAIMYYTSDFYSTNNATVKVNASDYQNLKLLYPTD</sequence>
<keyword evidence="8" id="KW-1185">Reference proteome</keyword>
<comment type="caution">
    <text evidence="7">The sequence shown here is derived from an EMBL/GenBank/DDBJ whole genome shotgun (WGS) entry which is preliminary data.</text>
</comment>
<accession>A0A0R1SD73</accession>
<keyword evidence="2" id="KW-0479">Metal-binding</keyword>
<dbReference type="Proteomes" id="UP000051647">
    <property type="component" value="Unassembled WGS sequence"/>
</dbReference>
<dbReference type="Gene3D" id="3.40.390.10">
    <property type="entry name" value="Collagenase (Catalytic Domain)"/>
    <property type="match status" value="1"/>
</dbReference>
<evidence type="ECO:0000259" key="6">
    <source>
        <dbReference type="Pfam" id="PF00413"/>
    </source>
</evidence>
<feature type="signal peptide" evidence="5">
    <location>
        <begin position="1"/>
        <end position="24"/>
    </location>
</feature>
<evidence type="ECO:0000256" key="3">
    <source>
        <dbReference type="ARBA" id="ARBA00022801"/>
    </source>
</evidence>
<dbReference type="InterPro" id="IPR024079">
    <property type="entry name" value="MetalloPept_cat_dom_sf"/>
</dbReference>
<feature type="chain" id="PRO_5038595595" description="Peptidase M10 metallopeptidase domain-containing protein" evidence="5">
    <location>
        <begin position="25"/>
        <end position="208"/>
    </location>
</feature>
<evidence type="ECO:0000256" key="5">
    <source>
        <dbReference type="SAM" id="SignalP"/>
    </source>
</evidence>
<dbReference type="GO" id="GO:0008270">
    <property type="term" value="F:zinc ion binding"/>
    <property type="evidence" value="ECO:0007669"/>
    <property type="project" value="InterPro"/>
</dbReference>
<evidence type="ECO:0000313" key="8">
    <source>
        <dbReference type="Proteomes" id="UP000051647"/>
    </source>
</evidence>
<dbReference type="Pfam" id="PF00413">
    <property type="entry name" value="Peptidase_M10"/>
    <property type="match status" value="1"/>
</dbReference>
<protein>
    <recommendedName>
        <fullName evidence="6">Peptidase M10 metallopeptidase domain-containing protein</fullName>
    </recommendedName>
</protein>
<organism evidence="7 8">
    <name type="scientific">Companilactobacillus versmoldensis DSM 14857 = KCTC 3814</name>
    <dbReference type="NCBI Taxonomy" id="1423815"/>
    <lineage>
        <taxon>Bacteria</taxon>
        <taxon>Bacillati</taxon>
        <taxon>Bacillota</taxon>
        <taxon>Bacilli</taxon>
        <taxon>Lactobacillales</taxon>
        <taxon>Lactobacillaceae</taxon>
        <taxon>Companilactobacillus</taxon>
    </lineage>
</organism>
<feature type="domain" description="Peptidase M10 metallopeptidase" evidence="6">
    <location>
        <begin position="66"/>
        <end position="205"/>
    </location>
</feature>
<evidence type="ECO:0000256" key="4">
    <source>
        <dbReference type="ARBA" id="ARBA00022833"/>
    </source>
</evidence>
<dbReference type="AlphaFoldDB" id="A0A0R1SD73"/>
<proteinExistence type="predicted"/>
<keyword evidence="5" id="KW-0732">Signal</keyword>
<dbReference type="GO" id="GO:0006508">
    <property type="term" value="P:proteolysis"/>
    <property type="evidence" value="ECO:0007669"/>
    <property type="project" value="UniProtKB-KW"/>
</dbReference>
<dbReference type="PATRIC" id="fig|1423815.3.peg.2232"/>
<name>A0A0R1SD73_9LACO</name>
<keyword evidence="4" id="KW-0862">Zinc</keyword>
<evidence type="ECO:0000313" key="7">
    <source>
        <dbReference type="EMBL" id="KRL67056.1"/>
    </source>
</evidence>
<dbReference type="SUPFAM" id="SSF55486">
    <property type="entry name" value="Metalloproteases ('zincins'), catalytic domain"/>
    <property type="match status" value="1"/>
</dbReference>
<reference evidence="7 8" key="1">
    <citation type="journal article" date="2015" name="Genome Announc.">
        <title>Expanding the biotechnology potential of lactobacilli through comparative genomics of 213 strains and associated genera.</title>
        <authorList>
            <person name="Sun Z."/>
            <person name="Harris H.M."/>
            <person name="McCann A."/>
            <person name="Guo C."/>
            <person name="Argimon S."/>
            <person name="Zhang W."/>
            <person name="Yang X."/>
            <person name="Jeffery I.B."/>
            <person name="Cooney J.C."/>
            <person name="Kagawa T.F."/>
            <person name="Liu W."/>
            <person name="Song Y."/>
            <person name="Salvetti E."/>
            <person name="Wrobel A."/>
            <person name="Rasinkangas P."/>
            <person name="Parkhill J."/>
            <person name="Rea M.C."/>
            <person name="O'Sullivan O."/>
            <person name="Ritari J."/>
            <person name="Douillard F.P."/>
            <person name="Paul Ross R."/>
            <person name="Yang R."/>
            <person name="Briner A.E."/>
            <person name="Felis G.E."/>
            <person name="de Vos W.M."/>
            <person name="Barrangou R."/>
            <person name="Klaenhammer T.R."/>
            <person name="Caufield P.W."/>
            <person name="Cui Y."/>
            <person name="Zhang H."/>
            <person name="O'Toole P.W."/>
        </authorList>
    </citation>
    <scope>NUCLEOTIDE SEQUENCE [LARGE SCALE GENOMIC DNA]</scope>
    <source>
        <strain evidence="7 8">DSM 14857</strain>
    </source>
</reference>
<dbReference type="RefSeq" id="WP_010625171.1">
    <property type="nucleotide sequence ID" value="NZ_AZFA01000008.1"/>
</dbReference>
<keyword evidence="1" id="KW-0645">Protease</keyword>
<dbReference type="GO" id="GO:0031012">
    <property type="term" value="C:extracellular matrix"/>
    <property type="evidence" value="ECO:0007669"/>
    <property type="project" value="InterPro"/>
</dbReference>